<evidence type="ECO:0000256" key="5">
    <source>
        <dbReference type="ARBA" id="ARBA00022801"/>
    </source>
</evidence>
<dbReference type="CDD" id="cd06559">
    <property type="entry name" value="Endonuclease_V"/>
    <property type="match status" value="1"/>
</dbReference>
<reference evidence="7 8" key="1">
    <citation type="submission" date="2018-11" db="EMBL/GenBank/DDBJ databases">
        <title>Flavobacterium sp. nov., YIM 102600 draft genome.</title>
        <authorList>
            <person name="Li G."/>
            <person name="Jiang Y."/>
        </authorList>
    </citation>
    <scope>NUCLEOTIDE SEQUENCE [LARGE SCALE GENOMIC DNA]</scope>
    <source>
        <strain evidence="7 8">YIM 102600</strain>
    </source>
</reference>
<dbReference type="EMBL" id="RQVR01000003">
    <property type="protein sequence ID" value="RRJ93391.1"/>
    <property type="molecule type" value="Genomic_DNA"/>
</dbReference>
<gene>
    <name evidence="6" type="primary">nfi</name>
    <name evidence="7" type="ORF">EG849_03520</name>
</gene>
<dbReference type="EC" id="3.1.21.7" evidence="6"/>
<dbReference type="Proteomes" id="UP000271937">
    <property type="component" value="Unassembled WGS sequence"/>
</dbReference>
<keyword evidence="6" id="KW-0479">Metal-binding</keyword>
<keyword evidence="6" id="KW-0234">DNA repair</keyword>
<keyword evidence="8" id="KW-1185">Reference proteome</keyword>
<proteinExistence type="inferred from homology"/>
<feature type="binding site" evidence="6">
    <location>
        <position position="107"/>
    </location>
    <ligand>
        <name>Mg(2+)</name>
        <dbReference type="ChEBI" id="CHEBI:18420"/>
    </ligand>
</feature>
<evidence type="ECO:0000256" key="3">
    <source>
        <dbReference type="ARBA" id="ARBA00022722"/>
    </source>
</evidence>
<dbReference type="InterPro" id="IPR007581">
    <property type="entry name" value="Endonuclease-V"/>
</dbReference>
<comment type="similarity">
    <text evidence="6">Belongs to the endonuclease V family.</text>
</comment>
<dbReference type="GO" id="GO:0005737">
    <property type="term" value="C:cytoplasm"/>
    <property type="evidence" value="ECO:0007669"/>
    <property type="project" value="UniProtKB-SubCell"/>
</dbReference>
<keyword evidence="6" id="KW-0460">Magnesium</keyword>
<dbReference type="GO" id="GO:0006281">
    <property type="term" value="P:DNA repair"/>
    <property type="evidence" value="ECO:0007669"/>
    <property type="project" value="UniProtKB-UniRule"/>
</dbReference>
<keyword evidence="3 6" id="KW-0540">Nuclease</keyword>
<dbReference type="OrthoDB" id="9790916at2"/>
<feature type="binding site" evidence="6">
    <location>
        <position position="39"/>
    </location>
    <ligand>
        <name>Mg(2+)</name>
        <dbReference type="ChEBI" id="CHEBI:18420"/>
    </ligand>
</feature>
<dbReference type="Pfam" id="PF04493">
    <property type="entry name" value="Endonuclease_5"/>
    <property type="match status" value="1"/>
</dbReference>
<dbReference type="RefSeq" id="WP_125011707.1">
    <property type="nucleotide sequence ID" value="NZ_RQVR01000003.1"/>
</dbReference>
<dbReference type="AlphaFoldDB" id="A0A3P3WE07"/>
<comment type="catalytic activity">
    <reaction evidence="6">
        <text>Endonucleolytic cleavage at apurinic or apyrimidinic sites to products with a 5'-phosphate.</text>
        <dbReference type="EC" id="3.1.21.7"/>
    </reaction>
</comment>
<feature type="site" description="Interaction with target DNA" evidence="6">
    <location>
        <position position="77"/>
    </location>
</feature>
<evidence type="ECO:0000313" key="7">
    <source>
        <dbReference type="EMBL" id="RRJ93391.1"/>
    </source>
</evidence>
<comment type="function">
    <text evidence="6">DNA repair enzyme involved in the repair of deaminated bases. Selectively cleaves double-stranded DNA at the second phosphodiester bond 3' to a deoxyinosine leaving behind the intact lesion on the nicked DNA.</text>
</comment>
<sequence length="235" mass="26430">MLNDDDFTIESATFLQNEMRKSISLKTLNKNITTIAGADISHDVGSSKLFAGIVILSYPEMVPLSYSLVEGESKVEYTSEFLAFREVPTLLKAWDQIPNKPDLLILDGQGITHPRRMGIASHFGLLTDHPTIGCAKNMLHGKYSALEDEKFSTCPIYKGSDKLGYALRTKNNVKPVFISPGHHISVDDSIEIMLKTILKHRIPEPTRHAHQMVNLFRTGQRKEGYFELNCQLPLF</sequence>
<evidence type="ECO:0000256" key="2">
    <source>
        <dbReference type="ARBA" id="ARBA00022490"/>
    </source>
</evidence>
<dbReference type="GO" id="GO:0043737">
    <property type="term" value="F:deoxyribonuclease V activity"/>
    <property type="evidence" value="ECO:0007669"/>
    <property type="project" value="UniProtKB-UniRule"/>
</dbReference>
<dbReference type="GO" id="GO:0016891">
    <property type="term" value="F:RNA endonuclease activity producing 5'-phosphomonoesters, hydrolytic mechanism"/>
    <property type="evidence" value="ECO:0007669"/>
    <property type="project" value="TreeGrafter"/>
</dbReference>
<keyword evidence="5 6" id="KW-0378">Hydrolase</keyword>
<organism evidence="7 8">
    <name type="scientific">Flavobacterium macacae</name>
    <dbReference type="NCBI Taxonomy" id="2488993"/>
    <lineage>
        <taxon>Bacteria</taxon>
        <taxon>Pseudomonadati</taxon>
        <taxon>Bacteroidota</taxon>
        <taxon>Flavobacteriia</taxon>
        <taxon>Flavobacteriales</taxon>
        <taxon>Flavobacteriaceae</taxon>
        <taxon>Flavobacterium</taxon>
    </lineage>
</organism>
<keyword evidence="2 6" id="KW-0963">Cytoplasm</keyword>
<dbReference type="PANTHER" id="PTHR28511:SF1">
    <property type="entry name" value="ENDONUCLEASE V"/>
    <property type="match status" value="1"/>
</dbReference>
<dbReference type="GO" id="GO:0000287">
    <property type="term" value="F:magnesium ion binding"/>
    <property type="evidence" value="ECO:0007669"/>
    <property type="project" value="UniProtKB-UniRule"/>
</dbReference>
<dbReference type="GO" id="GO:0003727">
    <property type="term" value="F:single-stranded RNA binding"/>
    <property type="evidence" value="ECO:0007669"/>
    <property type="project" value="TreeGrafter"/>
</dbReference>
<keyword evidence="6" id="KW-0227">DNA damage</keyword>
<accession>A0A3P3WE07</accession>
<evidence type="ECO:0000313" key="8">
    <source>
        <dbReference type="Proteomes" id="UP000271937"/>
    </source>
</evidence>
<evidence type="ECO:0000256" key="1">
    <source>
        <dbReference type="ARBA" id="ARBA00004496"/>
    </source>
</evidence>
<keyword evidence="4 6" id="KW-0255">Endonuclease</keyword>
<comment type="cofactor">
    <cofactor evidence="6">
        <name>Mg(2+)</name>
        <dbReference type="ChEBI" id="CHEBI:18420"/>
    </cofactor>
</comment>
<comment type="subcellular location">
    <subcellularLocation>
        <location evidence="1 6">Cytoplasm</location>
    </subcellularLocation>
</comment>
<dbReference type="HAMAP" id="MF_00801">
    <property type="entry name" value="Endonuclease_5"/>
    <property type="match status" value="1"/>
</dbReference>
<comment type="caution">
    <text evidence="7">The sequence shown here is derived from an EMBL/GenBank/DDBJ whole genome shotgun (WGS) entry which is preliminary data.</text>
</comment>
<name>A0A3P3WE07_9FLAO</name>
<dbReference type="PANTHER" id="PTHR28511">
    <property type="entry name" value="ENDONUCLEASE V"/>
    <property type="match status" value="1"/>
</dbReference>
<evidence type="ECO:0000256" key="4">
    <source>
        <dbReference type="ARBA" id="ARBA00022759"/>
    </source>
</evidence>
<dbReference type="Gene3D" id="3.30.2170.10">
    <property type="entry name" value="archaeoglobus fulgidus dsm 4304 superfamily"/>
    <property type="match status" value="1"/>
</dbReference>
<evidence type="ECO:0000256" key="6">
    <source>
        <dbReference type="HAMAP-Rule" id="MF_00801"/>
    </source>
</evidence>
<protein>
    <recommendedName>
        <fullName evidence="6">Endonuclease V</fullName>
        <ecNumber evidence="6">3.1.21.7</ecNumber>
    </recommendedName>
    <alternativeName>
        <fullName evidence="6">Deoxyinosine 3'endonuclease</fullName>
    </alternativeName>
    <alternativeName>
        <fullName evidence="6">Deoxyribonuclease V</fullName>
        <shortName evidence="6">DNase V</shortName>
    </alternativeName>
</protein>